<gene>
    <name evidence="2" type="ORF">EGYM00163_LOCUS48188</name>
    <name evidence="3" type="ORF">EGYM00163_LOCUS48189</name>
</gene>
<evidence type="ECO:0000256" key="1">
    <source>
        <dbReference type="SAM" id="MobiDB-lite"/>
    </source>
</evidence>
<name>A0A6T2K689_9EUGL</name>
<evidence type="ECO:0000313" key="2">
    <source>
        <dbReference type="EMBL" id="CAE0836824.1"/>
    </source>
</evidence>
<feature type="region of interest" description="Disordered" evidence="1">
    <location>
        <begin position="1"/>
        <end position="22"/>
    </location>
</feature>
<organism evidence="2">
    <name type="scientific">Eutreptiella gymnastica</name>
    <dbReference type="NCBI Taxonomy" id="73025"/>
    <lineage>
        <taxon>Eukaryota</taxon>
        <taxon>Discoba</taxon>
        <taxon>Euglenozoa</taxon>
        <taxon>Euglenida</taxon>
        <taxon>Spirocuta</taxon>
        <taxon>Euglenophyceae</taxon>
        <taxon>Eutreptiales</taxon>
        <taxon>Eutreptiaceae</taxon>
        <taxon>Eutreptiella</taxon>
    </lineage>
</organism>
<proteinExistence type="predicted"/>
<evidence type="ECO:0000313" key="3">
    <source>
        <dbReference type="EMBL" id="CAE0836825.1"/>
    </source>
</evidence>
<protein>
    <submittedName>
        <fullName evidence="2">Uncharacterized protein</fullName>
    </submittedName>
</protein>
<dbReference type="AlphaFoldDB" id="A0A6T2K689"/>
<accession>A0A6T2K689</accession>
<dbReference type="EMBL" id="HBJA01140089">
    <property type="protein sequence ID" value="CAE0836825.1"/>
    <property type="molecule type" value="Transcribed_RNA"/>
</dbReference>
<reference evidence="2" key="1">
    <citation type="submission" date="2021-01" db="EMBL/GenBank/DDBJ databases">
        <authorList>
            <person name="Corre E."/>
            <person name="Pelletier E."/>
            <person name="Niang G."/>
            <person name="Scheremetjew M."/>
            <person name="Finn R."/>
            <person name="Kale V."/>
            <person name="Holt S."/>
            <person name="Cochrane G."/>
            <person name="Meng A."/>
            <person name="Brown T."/>
            <person name="Cohen L."/>
        </authorList>
    </citation>
    <scope>NUCLEOTIDE SEQUENCE</scope>
    <source>
        <strain evidence="2">CCMP1594</strain>
    </source>
</reference>
<sequence length="106" mass="11529">MAARTCHGPARLGPTQSTTNGRSSTRFWGPLVVVLKHAAACRGTKNFALFIVIDNCLSAPSAPSALFAWETFCLTHIPPVLYYLSCHERVNSTINYTTDDPDGESD</sequence>
<dbReference type="EMBL" id="HBJA01140087">
    <property type="protein sequence ID" value="CAE0836824.1"/>
    <property type="molecule type" value="Transcribed_RNA"/>
</dbReference>